<feature type="transmembrane region" description="Helical" evidence="4">
    <location>
        <begin position="183"/>
        <end position="201"/>
    </location>
</feature>
<dbReference type="OrthoDB" id="935503at2"/>
<name>A0A7K0EIQ5_9BACT</name>
<keyword evidence="1" id="KW-0677">Repeat</keyword>
<dbReference type="PANTHER" id="PTHR44858:SF1">
    <property type="entry name" value="UDP-N-ACETYLGLUCOSAMINE--PEPTIDE N-ACETYLGLUCOSAMINYLTRANSFERASE SPINDLY-RELATED"/>
    <property type="match status" value="1"/>
</dbReference>
<dbReference type="AlphaFoldDB" id="A0A7K0EIQ5"/>
<reference evidence="5 6" key="1">
    <citation type="journal article" date="2018" name="Antonie Van Leeuwenhoek">
        <title>Larkinella terrae sp. nov., isolated from soil on Jeju Island, South Korea.</title>
        <authorList>
            <person name="Ten L.N."/>
            <person name="Jeon J."/>
            <person name="Park S.J."/>
            <person name="Park S."/>
            <person name="Lee S.Y."/>
            <person name="Kim M.K."/>
            <person name="Jung H.Y."/>
        </authorList>
    </citation>
    <scope>NUCLEOTIDE SEQUENCE [LARGE SCALE GENOMIC DNA]</scope>
    <source>
        <strain evidence="5 6">KCTC 52001</strain>
    </source>
</reference>
<feature type="coiled-coil region" evidence="3">
    <location>
        <begin position="138"/>
        <end position="168"/>
    </location>
</feature>
<dbReference type="SMART" id="SM00028">
    <property type="entry name" value="TPR"/>
    <property type="match status" value="4"/>
</dbReference>
<protein>
    <recommendedName>
        <fullName evidence="7">Tetratricopeptide repeat protein</fullName>
    </recommendedName>
</protein>
<dbReference type="EMBL" id="WJXZ01000005">
    <property type="protein sequence ID" value="MRS61687.1"/>
    <property type="molecule type" value="Genomic_DNA"/>
</dbReference>
<feature type="transmembrane region" description="Helical" evidence="4">
    <location>
        <begin position="207"/>
        <end position="223"/>
    </location>
</feature>
<evidence type="ECO:0000256" key="1">
    <source>
        <dbReference type="ARBA" id="ARBA00022737"/>
    </source>
</evidence>
<keyword evidence="4" id="KW-0472">Membrane</keyword>
<keyword evidence="2" id="KW-0802">TPR repeat</keyword>
<feature type="transmembrane region" description="Helical" evidence="4">
    <location>
        <begin position="259"/>
        <end position="281"/>
    </location>
</feature>
<evidence type="ECO:0000313" key="6">
    <source>
        <dbReference type="Proteomes" id="UP000441754"/>
    </source>
</evidence>
<accession>A0A7K0EIQ5</accession>
<sequence>MEILVTGAIIGYIIYLRYYADLRTPSEKERDQLQTGIKLYASCQFEEAFAYFNEKIRAKPQSSIAYLYRARYQRMRGNLPAALDDLQTAIGYDDTVVDLHLERGQILFEQHDYEAAFLEFDKAVFHAHGNLADPFQWRGLALQQLNQLQQARNDLERAQAIVQEQKDGTGTSAGKEPFFDRRFLFNALLVLINSCVLLFVIKETAVVHWPYLLAAVSAAAIGFAQPRKGWLLALLQAAILWIGYTFFTSPPQGGGDRELELFCLYGSIGLTFVGSFVGGVLKRAMGT</sequence>
<dbReference type="PANTHER" id="PTHR44858">
    <property type="entry name" value="TETRATRICOPEPTIDE REPEAT PROTEIN 6"/>
    <property type="match status" value="1"/>
</dbReference>
<comment type="caution">
    <text evidence="5">The sequence shown here is derived from an EMBL/GenBank/DDBJ whole genome shotgun (WGS) entry which is preliminary data.</text>
</comment>
<evidence type="ECO:0000256" key="2">
    <source>
        <dbReference type="ARBA" id="ARBA00022803"/>
    </source>
</evidence>
<dbReference type="InterPro" id="IPR050498">
    <property type="entry name" value="Ycf3"/>
</dbReference>
<evidence type="ECO:0008006" key="7">
    <source>
        <dbReference type="Google" id="ProtNLM"/>
    </source>
</evidence>
<keyword evidence="6" id="KW-1185">Reference proteome</keyword>
<evidence type="ECO:0000313" key="5">
    <source>
        <dbReference type="EMBL" id="MRS61687.1"/>
    </source>
</evidence>
<keyword evidence="3" id="KW-0175">Coiled coil</keyword>
<dbReference type="Proteomes" id="UP000441754">
    <property type="component" value="Unassembled WGS sequence"/>
</dbReference>
<proteinExistence type="predicted"/>
<keyword evidence="4" id="KW-0812">Transmembrane</keyword>
<dbReference type="Gene3D" id="1.25.40.10">
    <property type="entry name" value="Tetratricopeptide repeat domain"/>
    <property type="match status" value="1"/>
</dbReference>
<organism evidence="5 6">
    <name type="scientific">Larkinella terrae</name>
    <dbReference type="NCBI Taxonomy" id="2025311"/>
    <lineage>
        <taxon>Bacteria</taxon>
        <taxon>Pseudomonadati</taxon>
        <taxon>Bacteroidota</taxon>
        <taxon>Cytophagia</taxon>
        <taxon>Cytophagales</taxon>
        <taxon>Spirosomataceae</taxon>
        <taxon>Larkinella</taxon>
    </lineage>
</organism>
<dbReference type="SUPFAM" id="SSF48452">
    <property type="entry name" value="TPR-like"/>
    <property type="match status" value="1"/>
</dbReference>
<dbReference type="InterPro" id="IPR011990">
    <property type="entry name" value="TPR-like_helical_dom_sf"/>
</dbReference>
<dbReference type="InterPro" id="IPR019734">
    <property type="entry name" value="TPR_rpt"/>
</dbReference>
<evidence type="ECO:0000256" key="4">
    <source>
        <dbReference type="SAM" id="Phobius"/>
    </source>
</evidence>
<gene>
    <name evidence="5" type="ORF">GJJ30_10345</name>
</gene>
<keyword evidence="4" id="KW-1133">Transmembrane helix</keyword>
<dbReference type="RefSeq" id="WP_154175074.1">
    <property type="nucleotide sequence ID" value="NZ_WJXZ01000005.1"/>
</dbReference>
<feature type="transmembrane region" description="Helical" evidence="4">
    <location>
        <begin position="230"/>
        <end position="247"/>
    </location>
</feature>
<evidence type="ECO:0000256" key="3">
    <source>
        <dbReference type="SAM" id="Coils"/>
    </source>
</evidence>